<name>A0A7W9MRW5_9ACTN</name>
<dbReference type="InterPro" id="IPR050090">
    <property type="entry name" value="Tyrosine_recombinase_XerCD"/>
</dbReference>
<dbReference type="Gene3D" id="1.10.150.130">
    <property type="match status" value="1"/>
</dbReference>
<reference evidence="8 9" key="1">
    <citation type="submission" date="2020-08" db="EMBL/GenBank/DDBJ databases">
        <title>Sequencing the genomes of 1000 actinobacteria strains.</title>
        <authorList>
            <person name="Klenk H.-P."/>
        </authorList>
    </citation>
    <scope>NUCLEOTIDE SEQUENCE [LARGE SCALE GENOMIC DNA]</scope>
    <source>
        <strain evidence="8 9">DSM 28967</strain>
    </source>
</reference>
<dbReference type="CDD" id="cd01189">
    <property type="entry name" value="INT_ICEBs1_C_like"/>
    <property type="match status" value="1"/>
</dbReference>
<keyword evidence="9" id="KW-1185">Reference proteome</keyword>
<dbReference type="EMBL" id="JACHMY010000001">
    <property type="protein sequence ID" value="MBB5833552.1"/>
    <property type="molecule type" value="Genomic_DNA"/>
</dbReference>
<sequence length="393" mass="43720">MANKPGKRKFGAIRVLNSGRVQASYLGPDGIRRFADHTFPDETSADVWLTVKRAELIRGDWMDPDLGRELFDDYATRWIKEHKLGPRTREEYERIYRVSVKPGLGRREVAQIKPNVIRTWRSDLLDSGRSEDAAAKAYRLVRAILSTAVDDELIRQNPCRIKGADKARRRERAVATVQQVWALATILDGRWFAFILTAGLTGLRWGELIALRRQDLDLDAGTIHVARAFAELKGGKLVLVPPKSEASERHVTIPAILVQPLAAHLDDYVGSQADALVFVGERGGTPKRGSWRSTVRWTQRVKDAGLPAGFSFHDLRHTGNHLAARSGASTKELMQRMGQSTMRAALIYQHATDQRAREIADKLNELVEGEIKAISEGKPDDDDGAAGVLVPTA</sequence>
<keyword evidence="2" id="KW-0229">DNA integration</keyword>
<dbReference type="Pfam" id="PF00589">
    <property type="entry name" value="Phage_integrase"/>
    <property type="match status" value="1"/>
</dbReference>
<dbReference type="InterPro" id="IPR010998">
    <property type="entry name" value="Integrase_recombinase_N"/>
</dbReference>
<accession>A0A7W9MRW5</accession>
<dbReference type="PROSITE" id="PS51900">
    <property type="entry name" value="CB"/>
    <property type="match status" value="1"/>
</dbReference>
<dbReference type="SUPFAM" id="SSF56349">
    <property type="entry name" value="DNA breaking-rejoining enzymes"/>
    <property type="match status" value="1"/>
</dbReference>
<evidence type="ECO:0000256" key="4">
    <source>
        <dbReference type="ARBA" id="ARBA00023172"/>
    </source>
</evidence>
<dbReference type="GO" id="GO:0006310">
    <property type="term" value="P:DNA recombination"/>
    <property type="evidence" value="ECO:0007669"/>
    <property type="project" value="UniProtKB-KW"/>
</dbReference>
<dbReference type="GO" id="GO:0003677">
    <property type="term" value="F:DNA binding"/>
    <property type="evidence" value="ECO:0007669"/>
    <property type="project" value="UniProtKB-UniRule"/>
</dbReference>
<feature type="domain" description="Tyr recombinase" evidence="6">
    <location>
        <begin position="170"/>
        <end position="361"/>
    </location>
</feature>
<comment type="similarity">
    <text evidence="1">Belongs to the 'phage' integrase family.</text>
</comment>
<dbReference type="InterPro" id="IPR058717">
    <property type="entry name" value="Phage_L5_Integrase_N"/>
</dbReference>
<comment type="caution">
    <text evidence="8">The sequence shown here is derived from an EMBL/GenBank/DDBJ whole genome shotgun (WGS) entry which is preliminary data.</text>
</comment>
<dbReference type="Gene3D" id="1.10.443.10">
    <property type="entry name" value="Intergrase catalytic core"/>
    <property type="match status" value="1"/>
</dbReference>
<evidence type="ECO:0000259" key="7">
    <source>
        <dbReference type="PROSITE" id="PS51900"/>
    </source>
</evidence>
<evidence type="ECO:0000256" key="2">
    <source>
        <dbReference type="ARBA" id="ARBA00022908"/>
    </source>
</evidence>
<dbReference type="Pfam" id="PF26003">
    <property type="entry name" value="Integrase_N_phage"/>
    <property type="match status" value="1"/>
</dbReference>
<evidence type="ECO:0000259" key="6">
    <source>
        <dbReference type="PROSITE" id="PS51898"/>
    </source>
</evidence>
<dbReference type="PROSITE" id="PS51898">
    <property type="entry name" value="TYR_RECOMBINASE"/>
    <property type="match status" value="1"/>
</dbReference>
<keyword evidence="4" id="KW-0233">DNA recombination</keyword>
<evidence type="ECO:0000313" key="8">
    <source>
        <dbReference type="EMBL" id="MBB5833552.1"/>
    </source>
</evidence>
<dbReference type="InterPro" id="IPR004107">
    <property type="entry name" value="Integrase_SAM-like_N"/>
</dbReference>
<dbReference type="RefSeq" id="WP_184793426.1">
    <property type="nucleotide sequence ID" value="NZ_JACHMY010000001.1"/>
</dbReference>
<evidence type="ECO:0000256" key="1">
    <source>
        <dbReference type="ARBA" id="ARBA00008857"/>
    </source>
</evidence>
<dbReference type="InterPro" id="IPR002104">
    <property type="entry name" value="Integrase_catalytic"/>
</dbReference>
<dbReference type="GO" id="GO:0015074">
    <property type="term" value="P:DNA integration"/>
    <property type="evidence" value="ECO:0007669"/>
    <property type="project" value="UniProtKB-KW"/>
</dbReference>
<dbReference type="AlphaFoldDB" id="A0A7W9MRW5"/>
<organism evidence="8 9">
    <name type="scientific">Kribbella italica</name>
    <dbReference type="NCBI Taxonomy" id="1540520"/>
    <lineage>
        <taxon>Bacteria</taxon>
        <taxon>Bacillati</taxon>
        <taxon>Actinomycetota</taxon>
        <taxon>Actinomycetes</taxon>
        <taxon>Propionibacteriales</taxon>
        <taxon>Kribbellaceae</taxon>
        <taxon>Kribbella</taxon>
    </lineage>
</organism>
<keyword evidence="3 5" id="KW-0238">DNA-binding</keyword>
<protein>
    <submittedName>
        <fullName evidence="8">Integrase</fullName>
    </submittedName>
</protein>
<evidence type="ECO:0000313" key="9">
    <source>
        <dbReference type="Proteomes" id="UP000549971"/>
    </source>
</evidence>
<proteinExistence type="inferred from homology"/>
<dbReference type="PANTHER" id="PTHR30349:SF64">
    <property type="entry name" value="PROPHAGE INTEGRASE INTD-RELATED"/>
    <property type="match status" value="1"/>
</dbReference>
<evidence type="ECO:0000256" key="3">
    <source>
        <dbReference type="ARBA" id="ARBA00023125"/>
    </source>
</evidence>
<dbReference type="Pfam" id="PF14659">
    <property type="entry name" value="Phage_int_SAM_3"/>
    <property type="match status" value="1"/>
</dbReference>
<dbReference type="InterPro" id="IPR013762">
    <property type="entry name" value="Integrase-like_cat_sf"/>
</dbReference>
<evidence type="ECO:0000256" key="5">
    <source>
        <dbReference type="PROSITE-ProRule" id="PRU01248"/>
    </source>
</evidence>
<dbReference type="PANTHER" id="PTHR30349">
    <property type="entry name" value="PHAGE INTEGRASE-RELATED"/>
    <property type="match status" value="1"/>
</dbReference>
<dbReference type="Proteomes" id="UP000549971">
    <property type="component" value="Unassembled WGS sequence"/>
</dbReference>
<feature type="domain" description="Core-binding (CB)" evidence="7">
    <location>
        <begin position="69"/>
        <end position="149"/>
    </location>
</feature>
<dbReference type="InterPro" id="IPR011010">
    <property type="entry name" value="DNA_brk_join_enz"/>
</dbReference>
<dbReference type="InterPro" id="IPR044068">
    <property type="entry name" value="CB"/>
</dbReference>
<gene>
    <name evidence="8" type="ORF">HDA39_000286</name>
</gene>